<evidence type="ECO:0000256" key="1">
    <source>
        <dbReference type="SAM" id="MobiDB-lite"/>
    </source>
</evidence>
<dbReference type="PROSITE" id="PS50011">
    <property type="entry name" value="PROTEIN_KINASE_DOM"/>
    <property type="match status" value="1"/>
</dbReference>
<accession>A0A9W8ISV1</accession>
<dbReference type="SUPFAM" id="SSF56112">
    <property type="entry name" value="Protein kinase-like (PK-like)"/>
    <property type="match status" value="1"/>
</dbReference>
<sequence>MTLTIVGWATSTQGKPLSLRLTRQEPPAVVPVREWRGEVLPNGPPPRPQSSLPAPGTNELVVTVAEQLGSGRCGSVFAVDTLRLTDPNNPKIRLLYPQPPHLPELVIKVADAEHEESLKHEAAIYNEMEPLQGVSIPRAYGFFTADLDADTVVPSLSSDVATPRRLSIVVLERLGEMLPLGQKLPEEGDLWDVFRDLARLGIEQTDIRYSNILEAPASGYGLPGQVCPFHGCVHSYRIIDFDSARKTDLTLKRHYYNTLGYLGPILESMKNNIVLEPWDIKGSTGMRPSAL</sequence>
<dbReference type="Proteomes" id="UP001140091">
    <property type="component" value="Unassembled WGS sequence"/>
</dbReference>
<evidence type="ECO:0000259" key="2">
    <source>
        <dbReference type="PROSITE" id="PS50011"/>
    </source>
</evidence>
<dbReference type="GO" id="GO:0004672">
    <property type="term" value="F:protein kinase activity"/>
    <property type="evidence" value="ECO:0007669"/>
    <property type="project" value="InterPro"/>
</dbReference>
<feature type="region of interest" description="Disordered" evidence="1">
    <location>
        <begin position="36"/>
        <end position="56"/>
    </location>
</feature>
<dbReference type="GO" id="GO:0005524">
    <property type="term" value="F:ATP binding"/>
    <property type="evidence" value="ECO:0007669"/>
    <property type="project" value="InterPro"/>
</dbReference>
<reference evidence="3" key="1">
    <citation type="submission" date="2022-06" db="EMBL/GenBank/DDBJ databases">
        <title>Genome Sequence of Candolleomyces eurysporus.</title>
        <authorList>
            <person name="Buettner E."/>
        </authorList>
    </citation>
    <scope>NUCLEOTIDE SEQUENCE</scope>
    <source>
        <strain evidence="3">VTCC 930004</strain>
    </source>
</reference>
<feature type="domain" description="Protein kinase" evidence="2">
    <location>
        <begin position="62"/>
        <end position="291"/>
    </location>
</feature>
<name>A0A9W8ISV1_9AGAR</name>
<organism evidence="3 4">
    <name type="scientific">Candolleomyces eurysporus</name>
    <dbReference type="NCBI Taxonomy" id="2828524"/>
    <lineage>
        <taxon>Eukaryota</taxon>
        <taxon>Fungi</taxon>
        <taxon>Dikarya</taxon>
        <taxon>Basidiomycota</taxon>
        <taxon>Agaricomycotina</taxon>
        <taxon>Agaricomycetes</taxon>
        <taxon>Agaricomycetidae</taxon>
        <taxon>Agaricales</taxon>
        <taxon>Agaricineae</taxon>
        <taxon>Psathyrellaceae</taxon>
        <taxon>Candolleomyces</taxon>
    </lineage>
</organism>
<dbReference type="AlphaFoldDB" id="A0A9W8ISV1"/>
<protein>
    <recommendedName>
        <fullName evidence="2">Protein kinase domain-containing protein</fullName>
    </recommendedName>
</protein>
<evidence type="ECO:0000313" key="3">
    <source>
        <dbReference type="EMBL" id="KAJ2922125.1"/>
    </source>
</evidence>
<dbReference type="OrthoDB" id="3182995at2759"/>
<proteinExistence type="predicted"/>
<dbReference type="InterPro" id="IPR000719">
    <property type="entry name" value="Prot_kinase_dom"/>
</dbReference>
<feature type="non-terminal residue" evidence="3">
    <location>
        <position position="291"/>
    </location>
</feature>
<gene>
    <name evidence="3" type="ORF">H1R20_g14969</name>
</gene>
<keyword evidence="4" id="KW-1185">Reference proteome</keyword>
<dbReference type="InterPro" id="IPR011009">
    <property type="entry name" value="Kinase-like_dom_sf"/>
</dbReference>
<comment type="caution">
    <text evidence="3">The sequence shown here is derived from an EMBL/GenBank/DDBJ whole genome shotgun (WGS) entry which is preliminary data.</text>
</comment>
<evidence type="ECO:0000313" key="4">
    <source>
        <dbReference type="Proteomes" id="UP001140091"/>
    </source>
</evidence>
<dbReference type="EMBL" id="JANBPK010001513">
    <property type="protein sequence ID" value="KAJ2922125.1"/>
    <property type="molecule type" value="Genomic_DNA"/>
</dbReference>